<sequence>MGTEFKISSDPQESVVIIPGIISRRRARVAGGAGRRCRSAGARRRQRLHNFRFDI</sequence>
<dbReference type="AlphaFoldDB" id="A0A4C1TCW3"/>
<organism evidence="1 2">
    <name type="scientific">Eumeta variegata</name>
    <name type="common">Bagworm moth</name>
    <name type="synonym">Eumeta japonica</name>
    <dbReference type="NCBI Taxonomy" id="151549"/>
    <lineage>
        <taxon>Eukaryota</taxon>
        <taxon>Metazoa</taxon>
        <taxon>Ecdysozoa</taxon>
        <taxon>Arthropoda</taxon>
        <taxon>Hexapoda</taxon>
        <taxon>Insecta</taxon>
        <taxon>Pterygota</taxon>
        <taxon>Neoptera</taxon>
        <taxon>Endopterygota</taxon>
        <taxon>Lepidoptera</taxon>
        <taxon>Glossata</taxon>
        <taxon>Ditrysia</taxon>
        <taxon>Tineoidea</taxon>
        <taxon>Psychidae</taxon>
        <taxon>Oiketicinae</taxon>
        <taxon>Eumeta</taxon>
    </lineage>
</organism>
<dbReference type="Proteomes" id="UP000299102">
    <property type="component" value="Unassembled WGS sequence"/>
</dbReference>
<accession>A0A4C1TCW3</accession>
<proteinExistence type="predicted"/>
<keyword evidence="2" id="KW-1185">Reference proteome</keyword>
<reference evidence="1 2" key="1">
    <citation type="journal article" date="2019" name="Commun. Biol.">
        <title>The bagworm genome reveals a unique fibroin gene that provides high tensile strength.</title>
        <authorList>
            <person name="Kono N."/>
            <person name="Nakamura H."/>
            <person name="Ohtoshi R."/>
            <person name="Tomita M."/>
            <person name="Numata K."/>
            <person name="Arakawa K."/>
        </authorList>
    </citation>
    <scope>NUCLEOTIDE SEQUENCE [LARGE SCALE GENOMIC DNA]</scope>
</reference>
<feature type="non-terminal residue" evidence="1">
    <location>
        <position position="55"/>
    </location>
</feature>
<protein>
    <submittedName>
        <fullName evidence="1">Uncharacterized protein</fullName>
    </submittedName>
</protein>
<comment type="caution">
    <text evidence="1">The sequence shown here is derived from an EMBL/GenBank/DDBJ whole genome shotgun (WGS) entry which is preliminary data.</text>
</comment>
<gene>
    <name evidence="1" type="ORF">EVAR_71256_1</name>
</gene>
<dbReference type="EMBL" id="BGZK01005002">
    <property type="protein sequence ID" value="GBP12046.1"/>
    <property type="molecule type" value="Genomic_DNA"/>
</dbReference>
<evidence type="ECO:0000313" key="2">
    <source>
        <dbReference type="Proteomes" id="UP000299102"/>
    </source>
</evidence>
<evidence type="ECO:0000313" key="1">
    <source>
        <dbReference type="EMBL" id="GBP12046.1"/>
    </source>
</evidence>
<name>A0A4C1TCW3_EUMVA</name>